<evidence type="ECO:0000313" key="3">
    <source>
        <dbReference type="Proteomes" id="UP000192042"/>
    </source>
</evidence>
<gene>
    <name evidence="2" type="ORF">NSJP_1014</name>
</gene>
<dbReference type="EMBL" id="LT828648">
    <property type="protein sequence ID" value="SLM47186.1"/>
    <property type="molecule type" value="Genomic_DNA"/>
</dbReference>
<dbReference type="OrthoDB" id="9799122at2"/>
<reference evidence="2 3" key="1">
    <citation type="submission" date="2017-03" db="EMBL/GenBank/DDBJ databases">
        <authorList>
            <person name="Afonso C.L."/>
            <person name="Miller P.J."/>
            <person name="Scott M.A."/>
            <person name="Spackman E."/>
            <person name="Goraichik I."/>
            <person name="Dimitrov K.M."/>
            <person name="Suarez D.L."/>
            <person name="Swayne D.E."/>
        </authorList>
    </citation>
    <scope>NUCLEOTIDE SEQUENCE [LARGE SCALE GENOMIC DNA]</scope>
    <source>
        <strain evidence="2">Genome sequencing of Nitrospira japonica strain NJ11</strain>
    </source>
</reference>
<dbReference type="Gene3D" id="3.40.30.10">
    <property type="entry name" value="Glutaredoxin"/>
    <property type="match status" value="1"/>
</dbReference>
<dbReference type="Proteomes" id="UP000192042">
    <property type="component" value="Chromosome I"/>
</dbReference>
<keyword evidence="3" id="KW-1185">Reference proteome</keyword>
<dbReference type="PANTHER" id="PTHR13887:SF41">
    <property type="entry name" value="THIOREDOXIN SUPERFAMILY PROTEIN"/>
    <property type="match status" value="1"/>
</dbReference>
<dbReference type="PANTHER" id="PTHR13887">
    <property type="entry name" value="GLUTATHIONE S-TRANSFERASE KAPPA"/>
    <property type="match status" value="1"/>
</dbReference>
<feature type="domain" description="DSBA-like thioredoxin" evidence="1">
    <location>
        <begin position="7"/>
        <end position="208"/>
    </location>
</feature>
<evidence type="ECO:0000313" key="2">
    <source>
        <dbReference type="EMBL" id="SLM47186.1"/>
    </source>
</evidence>
<name>A0A1W1I2E7_9BACT</name>
<dbReference type="CDD" id="cd03024">
    <property type="entry name" value="DsbA_FrnE"/>
    <property type="match status" value="1"/>
</dbReference>
<proteinExistence type="predicted"/>
<accession>A0A1W1I2E7</accession>
<dbReference type="Pfam" id="PF01323">
    <property type="entry name" value="DSBA"/>
    <property type="match status" value="1"/>
</dbReference>
<protein>
    <submittedName>
        <fullName evidence="2">Putative thiol oxidoreductase, DsbA family, FrnE subfamily</fullName>
    </submittedName>
</protein>
<dbReference type="AlphaFoldDB" id="A0A1W1I2E7"/>
<dbReference type="RefSeq" id="WP_080885761.1">
    <property type="nucleotide sequence ID" value="NZ_LT828648.1"/>
</dbReference>
<dbReference type="STRING" id="1325564.NSJP_1014"/>
<dbReference type="KEGG" id="nja:NSJP_1014"/>
<dbReference type="InterPro" id="IPR036249">
    <property type="entry name" value="Thioredoxin-like_sf"/>
</dbReference>
<sequence length="226" mass="25548">MNNRPLTIEVYSDVVCPWCYVGKRRLERALAQRQGSVKGEIIWRPFQLNPTMPAEGVERTAYLEAKFGSMEAFRRLEEHVTDAAREERIAFAFERIARTPNTFLAHRLIWYAALRDRQDEVVESLFKGYFQEGEEIGSQASLVRLGRHAGLDGADVERFFRTDEGTVEVKEEEAAGGRLGIRSVPYFVVNRAYGISGAQPVERFVAAIDTIQAQPVTAGDHAPDER</sequence>
<dbReference type="SUPFAM" id="SSF52833">
    <property type="entry name" value="Thioredoxin-like"/>
    <property type="match status" value="1"/>
</dbReference>
<dbReference type="InterPro" id="IPR001853">
    <property type="entry name" value="DSBA-like_thioredoxin_dom"/>
</dbReference>
<dbReference type="GO" id="GO:0016491">
    <property type="term" value="F:oxidoreductase activity"/>
    <property type="evidence" value="ECO:0007669"/>
    <property type="project" value="InterPro"/>
</dbReference>
<organism evidence="2 3">
    <name type="scientific">Nitrospira japonica</name>
    <dbReference type="NCBI Taxonomy" id="1325564"/>
    <lineage>
        <taxon>Bacteria</taxon>
        <taxon>Pseudomonadati</taxon>
        <taxon>Nitrospirota</taxon>
        <taxon>Nitrospiria</taxon>
        <taxon>Nitrospirales</taxon>
        <taxon>Nitrospiraceae</taxon>
        <taxon>Nitrospira</taxon>
    </lineage>
</organism>
<evidence type="ECO:0000259" key="1">
    <source>
        <dbReference type="Pfam" id="PF01323"/>
    </source>
</evidence>